<feature type="domain" description="DUF3615" evidence="1">
    <location>
        <begin position="14"/>
        <end position="86"/>
    </location>
</feature>
<evidence type="ECO:0000313" key="2">
    <source>
        <dbReference type="EnsemblPlants" id="TuG1812G0300001897.01.T01"/>
    </source>
</evidence>
<reference evidence="3" key="1">
    <citation type="journal article" date="2013" name="Nature">
        <title>Draft genome of the wheat A-genome progenitor Triticum urartu.</title>
        <authorList>
            <person name="Ling H.Q."/>
            <person name="Zhao S."/>
            <person name="Liu D."/>
            <person name="Wang J."/>
            <person name="Sun H."/>
            <person name="Zhang C."/>
            <person name="Fan H."/>
            <person name="Li D."/>
            <person name="Dong L."/>
            <person name="Tao Y."/>
            <person name="Gao C."/>
            <person name="Wu H."/>
            <person name="Li Y."/>
            <person name="Cui Y."/>
            <person name="Guo X."/>
            <person name="Zheng S."/>
            <person name="Wang B."/>
            <person name="Yu K."/>
            <person name="Liang Q."/>
            <person name="Yang W."/>
            <person name="Lou X."/>
            <person name="Chen J."/>
            <person name="Feng M."/>
            <person name="Jian J."/>
            <person name="Zhang X."/>
            <person name="Luo G."/>
            <person name="Jiang Y."/>
            <person name="Liu J."/>
            <person name="Wang Z."/>
            <person name="Sha Y."/>
            <person name="Zhang B."/>
            <person name="Wu H."/>
            <person name="Tang D."/>
            <person name="Shen Q."/>
            <person name="Xue P."/>
            <person name="Zou S."/>
            <person name="Wang X."/>
            <person name="Liu X."/>
            <person name="Wang F."/>
            <person name="Yang Y."/>
            <person name="An X."/>
            <person name="Dong Z."/>
            <person name="Zhang K."/>
            <person name="Zhang X."/>
            <person name="Luo M.C."/>
            <person name="Dvorak J."/>
            <person name="Tong Y."/>
            <person name="Wang J."/>
            <person name="Yang H."/>
            <person name="Li Z."/>
            <person name="Wang D."/>
            <person name="Zhang A."/>
            <person name="Wang J."/>
        </authorList>
    </citation>
    <scope>NUCLEOTIDE SEQUENCE</scope>
    <source>
        <strain evidence="3">cv. G1812</strain>
    </source>
</reference>
<sequence length="163" mass="18769">MSAVKGGTADLFKKKGKFEYSHITFWATREGSNSAATDPVLFFAECSNDDEDDKETPPLCVPVFSSWISDVRCFHCEFLGKKIVHPYHESYYGRYEDFVGMAHGDHSICNEEIISACDFHADMICTLKEDWIFFDPNMDAMIARANPIKNWATEMLKWKNRIF</sequence>
<dbReference type="Pfam" id="PF12274">
    <property type="entry name" value="DUF3615"/>
    <property type="match status" value="1"/>
</dbReference>
<dbReference type="Proteomes" id="UP000015106">
    <property type="component" value="Chromosome 3"/>
</dbReference>
<protein>
    <recommendedName>
        <fullName evidence="1">DUF3615 domain-containing protein</fullName>
    </recommendedName>
</protein>
<dbReference type="InterPro" id="IPR022059">
    <property type="entry name" value="DUF3615"/>
</dbReference>
<evidence type="ECO:0000259" key="1">
    <source>
        <dbReference type="Pfam" id="PF12274"/>
    </source>
</evidence>
<dbReference type="Gramene" id="TuG1812G0300001897.01.T01">
    <property type="protein sequence ID" value="TuG1812G0300001897.01.T01"/>
    <property type="gene ID" value="TuG1812G0300001897.01"/>
</dbReference>
<proteinExistence type="predicted"/>
<name>A0A8R7PRS2_TRIUA</name>
<dbReference type="PANTHER" id="PTHR33120:SF59">
    <property type="entry name" value="EXPRESSED PROTEIN"/>
    <property type="match status" value="1"/>
</dbReference>
<reference evidence="2" key="2">
    <citation type="submission" date="2018-03" db="EMBL/GenBank/DDBJ databases">
        <title>The Triticum urartu genome reveals the dynamic nature of wheat genome evolution.</title>
        <authorList>
            <person name="Ling H."/>
            <person name="Ma B."/>
            <person name="Shi X."/>
            <person name="Liu H."/>
            <person name="Dong L."/>
            <person name="Sun H."/>
            <person name="Cao Y."/>
            <person name="Gao Q."/>
            <person name="Zheng S."/>
            <person name="Li Y."/>
            <person name="Yu Y."/>
            <person name="Du H."/>
            <person name="Qi M."/>
            <person name="Li Y."/>
            <person name="Yu H."/>
            <person name="Cui Y."/>
            <person name="Wang N."/>
            <person name="Chen C."/>
            <person name="Wu H."/>
            <person name="Zhao Y."/>
            <person name="Zhang J."/>
            <person name="Li Y."/>
            <person name="Zhou W."/>
            <person name="Zhang B."/>
            <person name="Hu W."/>
            <person name="Eijk M."/>
            <person name="Tang J."/>
            <person name="Witsenboer H."/>
            <person name="Zhao S."/>
            <person name="Li Z."/>
            <person name="Zhang A."/>
            <person name="Wang D."/>
            <person name="Liang C."/>
        </authorList>
    </citation>
    <scope>NUCLEOTIDE SEQUENCE [LARGE SCALE GENOMIC DNA]</scope>
    <source>
        <strain evidence="2">cv. G1812</strain>
    </source>
</reference>
<reference evidence="2" key="3">
    <citation type="submission" date="2022-06" db="UniProtKB">
        <authorList>
            <consortium name="EnsemblPlants"/>
        </authorList>
    </citation>
    <scope>IDENTIFICATION</scope>
</reference>
<evidence type="ECO:0000313" key="3">
    <source>
        <dbReference type="Proteomes" id="UP000015106"/>
    </source>
</evidence>
<dbReference type="EnsemblPlants" id="TuG1812G0300001897.01.T01">
    <property type="protein sequence ID" value="TuG1812G0300001897.01.T01"/>
    <property type="gene ID" value="TuG1812G0300001897.01"/>
</dbReference>
<accession>A0A8R7PRS2</accession>
<organism evidence="2 3">
    <name type="scientific">Triticum urartu</name>
    <name type="common">Red wild einkorn</name>
    <name type="synonym">Crithodium urartu</name>
    <dbReference type="NCBI Taxonomy" id="4572"/>
    <lineage>
        <taxon>Eukaryota</taxon>
        <taxon>Viridiplantae</taxon>
        <taxon>Streptophyta</taxon>
        <taxon>Embryophyta</taxon>
        <taxon>Tracheophyta</taxon>
        <taxon>Spermatophyta</taxon>
        <taxon>Magnoliopsida</taxon>
        <taxon>Liliopsida</taxon>
        <taxon>Poales</taxon>
        <taxon>Poaceae</taxon>
        <taxon>BOP clade</taxon>
        <taxon>Pooideae</taxon>
        <taxon>Triticodae</taxon>
        <taxon>Triticeae</taxon>
        <taxon>Triticinae</taxon>
        <taxon>Triticum</taxon>
    </lineage>
</organism>
<dbReference type="AlphaFoldDB" id="A0A8R7PRS2"/>
<dbReference type="PANTHER" id="PTHR33120">
    <property type="entry name" value="EXPRESSED PROTEIN-RELATED"/>
    <property type="match status" value="1"/>
</dbReference>
<keyword evidence="3" id="KW-1185">Reference proteome</keyword>